<evidence type="ECO:0000313" key="2">
    <source>
        <dbReference type="EMBL" id="ARU15440.1"/>
    </source>
</evidence>
<dbReference type="AlphaFoldDB" id="A0A1Z1F9H8"/>
<gene>
    <name evidence="2" type="ORF">A9D14_03725</name>
</gene>
<organism evidence="2 3">
    <name type="scientific">Croceicoccus marinus</name>
    <dbReference type="NCBI Taxonomy" id="450378"/>
    <lineage>
        <taxon>Bacteria</taxon>
        <taxon>Pseudomonadati</taxon>
        <taxon>Pseudomonadota</taxon>
        <taxon>Alphaproteobacteria</taxon>
        <taxon>Sphingomonadales</taxon>
        <taxon>Erythrobacteraceae</taxon>
        <taxon>Croceicoccus</taxon>
    </lineage>
</organism>
<sequence>MKSEFTGRHMTAVLVGGFGIVIAVNLSMATLATRGFGGVVVENSYVASQKYNGWLDQARKQQALGWSVDVKRQRDGTIALAPHGVPDGADVTAQIRRPLGEPETTELAFDASAPGTLVSTTPVAAGRWIARIAIEGGGDRWAREVHIE</sequence>
<dbReference type="InterPro" id="IPR008620">
    <property type="entry name" value="FixH"/>
</dbReference>
<evidence type="ECO:0000256" key="1">
    <source>
        <dbReference type="SAM" id="Phobius"/>
    </source>
</evidence>
<dbReference type="Pfam" id="PF05751">
    <property type="entry name" value="FixH"/>
    <property type="match status" value="1"/>
</dbReference>
<accession>A0A1Z1F9H8</accession>
<name>A0A1Z1F9H8_9SPHN</name>
<dbReference type="Proteomes" id="UP000195807">
    <property type="component" value="Chromosome"/>
</dbReference>
<feature type="transmembrane region" description="Helical" evidence="1">
    <location>
        <begin position="12"/>
        <end position="32"/>
    </location>
</feature>
<evidence type="ECO:0000313" key="3">
    <source>
        <dbReference type="Proteomes" id="UP000195807"/>
    </source>
</evidence>
<dbReference type="RefSeq" id="WP_066843034.1">
    <property type="nucleotide sequence ID" value="NZ_CP019602.1"/>
</dbReference>
<keyword evidence="1" id="KW-0812">Transmembrane</keyword>
<proteinExistence type="predicted"/>
<keyword evidence="3" id="KW-1185">Reference proteome</keyword>
<protein>
    <recommendedName>
        <fullName evidence="4">FixH family protein</fullName>
    </recommendedName>
</protein>
<reference evidence="2 3" key="1">
    <citation type="submission" date="2017-01" db="EMBL/GenBank/DDBJ databases">
        <title>Complete genome sequence of esterase-producing bacterium Croceicoccus marinus E4A9.</title>
        <authorList>
            <person name="Wu Y.-H."/>
            <person name="Cheng H."/>
            <person name="Xu L."/>
            <person name="Huo Y.-Y."/>
            <person name="Wang C.-S."/>
            <person name="Xu X.-W."/>
        </authorList>
    </citation>
    <scope>NUCLEOTIDE SEQUENCE [LARGE SCALE GENOMIC DNA]</scope>
    <source>
        <strain evidence="2 3">E4A9</strain>
    </source>
</reference>
<dbReference type="EMBL" id="CP019602">
    <property type="protein sequence ID" value="ARU15440.1"/>
    <property type="molecule type" value="Genomic_DNA"/>
</dbReference>
<evidence type="ECO:0008006" key="4">
    <source>
        <dbReference type="Google" id="ProtNLM"/>
    </source>
</evidence>
<keyword evidence="1" id="KW-0472">Membrane</keyword>
<dbReference type="OrthoDB" id="1495896at2"/>
<dbReference type="STRING" id="450378.GCA_001661675_00745"/>
<keyword evidence="1" id="KW-1133">Transmembrane helix</keyword>
<dbReference type="KEGG" id="cman:A9D14_03725"/>